<reference evidence="3" key="2">
    <citation type="submission" date="2017-01" db="EMBL/GenBank/DDBJ databases">
        <authorList>
            <person name="Mah S.A."/>
            <person name="Swanson W.J."/>
            <person name="Moy G.W."/>
            <person name="Vacquier V.D."/>
        </authorList>
    </citation>
    <scope>NUCLEOTIDE SEQUENCE [LARGE SCALE GENOMIC DNA]</scope>
    <source>
        <strain evidence="3">DSM 21068</strain>
    </source>
</reference>
<keyword evidence="1" id="KW-0732">Signal</keyword>
<feature type="signal peptide" evidence="1">
    <location>
        <begin position="1"/>
        <end position="22"/>
    </location>
</feature>
<dbReference type="EMBL" id="MUGO01000011">
    <property type="protein sequence ID" value="PQA94180.1"/>
    <property type="molecule type" value="Genomic_DNA"/>
</dbReference>
<name>A0A1N7NV54_9FLAO</name>
<dbReference type="STRING" id="551459.SAMN05421796_10999"/>
<protein>
    <submittedName>
        <fullName evidence="3">Uncharacterized protein</fullName>
    </submittedName>
</protein>
<gene>
    <name evidence="2" type="ORF">B0A70_07905</name>
    <name evidence="3" type="ORF">SAMN05421796_10999</name>
</gene>
<reference evidence="2 5" key="1">
    <citation type="submission" date="2016-11" db="EMBL/GenBank/DDBJ databases">
        <title>Whole genomes of Flavobacteriaceae.</title>
        <authorList>
            <person name="Stine C."/>
            <person name="Li C."/>
            <person name="Tadesse D."/>
        </authorList>
    </citation>
    <scope>NUCLEOTIDE SEQUENCE [LARGE SCALE GENOMIC DNA]</scope>
    <source>
        <strain evidence="2 5">DSM 21068</strain>
    </source>
</reference>
<sequence length="268" mass="29076">MKKIQYSIVLGLIILPSHNLFSQVGIGTTSVEDNLLLKIHSTNKGVLLPNLTIPDLSLPAPVASPAYGLLAYNKAVGKEGFTFWDGTKWNELVDSRNVYSVLGLTISYSTSNSSSVDLASPAGALNYAENSVPGTVWTFVPGLSKTINVTQANNNVFVITEGMVQANNTMVDATKTYTYAIGIFVDGQLKGVRNYSANYGRSNQYDFFSINTLFKNLSVGTHEVKTYVTMRVNNYSSASSWRFGGAASSSVNADMSKINMFIKLTEKS</sequence>
<accession>A0A1N7NV54</accession>
<evidence type="ECO:0000313" key="3">
    <source>
        <dbReference type="EMBL" id="SIT02197.1"/>
    </source>
</evidence>
<dbReference type="EMBL" id="FTOJ01000009">
    <property type="protein sequence ID" value="SIT02197.1"/>
    <property type="molecule type" value="Genomic_DNA"/>
</dbReference>
<proteinExistence type="predicted"/>
<evidence type="ECO:0000313" key="2">
    <source>
        <dbReference type="EMBL" id="PQA94180.1"/>
    </source>
</evidence>
<keyword evidence="5" id="KW-1185">Reference proteome</keyword>
<dbReference type="Proteomes" id="UP000186246">
    <property type="component" value="Unassembled WGS sequence"/>
</dbReference>
<dbReference type="OrthoDB" id="1247310at2"/>
<feature type="chain" id="PRO_5044563925" evidence="1">
    <location>
        <begin position="23"/>
        <end position="268"/>
    </location>
</feature>
<organism evidence="3 4">
    <name type="scientific">Chryseobacterium piscicola</name>
    <dbReference type="NCBI Taxonomy" id="551459"/>
    <lineage>
        <taxon>Bacteria</taxon>
        <taxon>Pseudomonadati</taxon>
        <taxon>Bacteroidota</taxon>
        <taxon>Flavobacteriia</taxon>
        <taxon>Flavobacteriales</taxon>
        <taxon>Weeksellaceae</taxon>
        <taxon>Chryseobacterium group</taxon>
        <taxon>Chryseobacterium</taxon>
    </lineage>
</organism>
<evidence type="ECO:0000313" key="4">
    <source>
        <dbReference type="Proteomes" id="UP000186246"/>
    </source>
</evidence>
<evidence type="ECO:0000256" key="1">
    <source>
        <dbReference type="SAM" id="SignalP"/>
    </source>
</evidence>
<reference evidence="4" key="3">
    <citation type="submission" date="2017-01" db="EMBL/GenBank/DDBJ databases">
        <authorList>
            <person name="Varghese N."/>
            <person name="Submissions S."/>
        </authorList>
    </citation>
    <scope>NUCLEOTIDE SEQUENCE [LARGE SCALE GENOMIC DNA]</scope>
    <source>
        <strain evidence="4">DSM 21068</strain>
    </source>
</reference>
<dbReference type="Proteomes" id="UP000238314">
    <property type="component" value="Unassembled WGS sequence"/>
</dbReference>
<dbReference type="RefSeq" id="WP_076452492.1">
    <property type="nucleotide sequence ID" value="NZ_FTOJ01000009.1"/>
</dbReference>
<evidence type="ECO:0000313" key="5">
    <source>
        <dbReference type="Proteomes" id="UP000238314"/>
    </source>
</evidence>
<dbReference type="AlphaFoldDB" id="A0A1N7NV54"/>